<reference evidence="2 3" key="1">
    <citation type="submission" date="2020-02" db="EMBL/GenBank/DDBJ databases">
        <title>Characterization of phylogenetic diversity of novel bifidobacterial species isolated in Czech ZOOs.</title>
        <authorList>
            <person name="Lugli G.A."/>
            <person name="Vera N.B."/>
            <person name="Ventura M."/>
        </authorList>
    </citation>
    <scope>NUCLEOTIDE SEQUENCE [LARGE SCALE GENOMIC DNA]</scope>
    <source>
        <strain evidence="2 3">DSM 109959</strain>
    </source>
</reference>
<evidence type="ECO:0000256" key="1">
    <source>
        <dbReference type="SAM" id="MobiDB-lite"/>
    </source>
</evidence>
<dbReference type="Proteomes" id="UP000543419">
    <property type="component" value="Unassembled WGS sequence"/>
</dbReference>
<dbReference type="AlphaFoldDB" id="A0A7Y0HVC0"/>
<proteinExistence type="predicted"/>
<name>A0A7Y0HVC0_9BIFI</name>
<sequence length="152" mass="16818">MLSKGEAAAVLSIIMGHHGNAQWNDLQLESFWSELLPNMTQQEALEAVRRFYRANDSGRWCGSGDVNAMVRRIRNERKPSEAQIGRECEAQGLTGDAAWLYRRQRMLGRQPDDASRIVAGSRDPLQLPPAKSRKRREGGGFIGGLGLGDVLG</sequence>
<organism evidence="2 3">
    <name type="scientific">Bifidobacterium olomucense</name>
    <dbReference type="NCBI Taxonomy" id="2675324"/>
    <lineage>
        <taxon>Bacteria</taxon>
        <taxon>Bacillati</taxon>
        <taxon>Actinomycetota</taxon>
        <taxon>Actinomycetes</taxon>
        <taxon>Bifidobacteriales</taxon>
        <taxon>Bifidobacteriaceae</taxon>
        <taxon>Bifidobacterium</taxon>
    </lineage>
</organism>
<evidence type="ECO:0000313" key="3">
    <source>
        <dbReference type="Proteomes" id="UP000543419"/>
    </source>
</evidence>
<protein>
    <submittedName>
        <fullName evidence="2">Uncharacterized protein</fullName>
    </submittedName>
</protein>
<gene>
    <name evidence="2" type="ORF">G1C97_1064</name>
</gene>
<keyword evidence="3" id="KW-1185">Reference proteome</keyword>
<feature type="region of interest" description="Disordered" evidence="1">
    <location>
        <begin position="112"/>
        <end position="139"/>
    </location>
</feature>
<dbReference type="RefSeq" id="WP_169240862.1">
    <property type="nucleotide sequence ID" value="NZ_JAAIIG010000003.1"/>
</dbReference>
<accession>A0A7Y0HVC0</accession>
<dbReference type="EMBL" id="JAAIIG010000003">
    <property type="protein sequence ID" value="NMM98115.1"/>
    <property type="molecule type" value="Genomic_DNA"/>
</dbReference>
<evidence type="ECO:0000313" key="2">
    <source>
        <dbReference type="EMBL" id="NMM98115.1"/>
    </source>
</evidence>
<comment type="caution">
    <text evidence="2">The sequence shown here is derived from an EMBL/GenBank/DDBJ whole genome shotgun (WGS) entry which is preliminary data.</text>
</comment>